<dbReference type="Proteomes" id="UP000233551">
    <property type="component" value="Unassembled WGS sequence"/>
</dbReference>
<keyword evidence="2" id="KW-1185">Reference proteome</keyword>
<dbReference type="EMBL" id="PGOL01000365">
    <property type="protein sequence ID" value="PKI71590.1"/>
    <property type="molecule type" value="Genomic_DNA"/>
</dbReference>
<dbReference type="AlphaFoldDB" id="A0A2I0KTD3"/>
<protein>
    <submittedName>
        <fullName evidence="1">Uncharacterized protein</fullName>
    </submittedName>
</protein>
<proteinExistence type="predicted"/>
<evidence type="ECO:0000313" key="1">
    <source>
        <dbReference type="EMBL" id="PKI71590.1"/>
    </source>
</evidence>
<comment type="caution">
    <text evidence="1">The sequence shown here is derived from an EMBL/GenBank/DDBJ whole genome shotgun (WGS) entry which is preliminary data.</text>
</comment>
<organism evidence="1 2">
    <name type="scientific">Punica granatum</name>
    <name type="common">Pomegranate</name>
    <dbReference type="NCBI Taxonomy" id="22663"/>
    <lineage>
        <taxon>Eukaryota</taxon>
        <taxon>Viridiplantae</taxon>
        <taxon>Streptophyta</taxon>
        <taxon>Embryophyta</taxon>
        <taxon>Tracheophyta</taxon>
        <taxon>Spermatophyta</taxon>
        <taxon>Magnoliopsida</taxon>
        <taxon>eudicotyledons</taxon>
        <taxon>Gunneridae</taxon>
        <taxon>Pentapetalae</taxon>
        <taxon>rosids</taxon>
        <taxon>malvids</taxon>
        <taxon>Myrtales</taxon>
        <taxon>Lythraceae</taxon>
        <taxon>Punica</taxon>
    </lineage>
</organism>
<reference evidence="1 2" key="1">
    <citation type="submission" date="2017-11" db="EMBL/GenBank/DDBJ databases">
        <title>De-novo sequencing of pomegranate (Punica granatum L.) genome.</title>
        <authorList>
            <person name="Akparov Z."/>
            <person name="Amiraslanov A."/>
            <person name="Hajiyeva S."/>
            <person name="Abbasov M."/>
            <person name="Kaur K."/>
            <person name="Hamwieh A."/>
            <person name="Solovyev V."/>
            <person name="Salamov A."/>
            <person name="Braich B."/>
            <person name="Kosarev P."/>
            <person name="Mahmoud A."/>
            <person name="Hajiyev E."/>
            <person name="Babayeva S."/>
            <person name="Izzatullayeva V."/>
            <person name="Mammadov A."/>
            <person name="Mammadov A."/>
            <person name="Sharifova S."/>
            <person name="Ojaghi J."/>
            <person name="Eynullazada K."/>
            <person name="Bayramov B."/>
            <person name="Abdulazimova A."/>
            <person name="Shahmuradov I."/>
        </authorList>
    </citation>
    <scope>NUCLEOTIDE SEQUENCE [LARGE SCALE GENOMIC DNA]</scope>
    <source>
        <strain evidence="2">cv. AG2017</strain>
        <tissue evidence="1">Leaf</tissue>
    </source>
</reference>
<sequence>MQGREESEVSLWRILHATATAHRYDDPLLKPLFLPHPFVAFSRNSSPYCRFNSTLPPSLLRPLPAPASPAFSELNCCCSAPVCA</sequence>
<name>A0A2I0KTD3_PUNGR</name>
<evidence type="ECO:0000313" key="2">
    <source>
        <dbReference type="Proteomes" id="UP000233551"/>
    </source>
</evidence>
<accession>A0A2I0KTD3</accession>
<gene>
    <name evidence="1" type="ORF">CRG98_008107</name>
</gene>